<reference evidence="3 4" key="1">
    <citation type="submission" date="2023-05" db="EMBL/GenBank/DDBJ databases">
        <title>B98-5 Cell Line De Novo Hybrid Assembly: An Optical Mapping Approach.</title>
        <authorList>
            <person name="Kananen K."/>
            <person name="Auerbach J.A."/>
            <person name="Kautto E."/>
            <person name="Blachly J.S."/>
        </authorList>
    </citation>
    <scope>NUCLEOTIDE SEQUENCE [LARGE SCALE GENOMIC DNA]</scope>
    <source>
        <strain evidence="3">B95-8</strain>
        <tissue evidence="3">Cell line</tissue>
    </source>
</reference>
<evidence type="ECO:0000313" key="4">
    <source>
        <dbReference type="Proteomes" id="UP001266305"/>
    </source>
</evidence>
<feature type="compositionally biased region" description="Polar residues" evidence="2">
    <location>
        <begin position="9"/>
        <end position="18"/>
    </location>
</feature>
<feature type="region of interest" description="Disordered" evidence="2">
    <location>
        <begin position="246"/>
        <end position="297"/>
    </location>
</feature>
<feature type="compositionally biased region" description="Acidic residues" evidence="2">
    <location>
        <begin position="278"/>
        <end position="288"/>
    </location>
</feature>
<evidence type="ECO:0000313" key="3">
    <source>
        <dbReference type="EMBL" id="KAK2116457.1"/>
    </source>
</evidence>
<accession>A0ABQ9W480</accession>
<name>A0ABQ9W480_SAGOE</name>
<sequence>MTTKEENLQRTAQPPINESENDPCEVVGDNFKSGIHKLHSLIELGIKNNVSCHDGDDDITRNDSEYDSGDTDKIIAMKKKMLLSSSEDVDSASGLADSEGDKEYNAIMRNCLRVNLALTDLEQLAGSDPKIPNNDTKSDGTETTTQYKFDRSSKSPKTPTGLHRGQQCICPEEVVASLLEGEENTPRKQKPKENNLKPKFQAFKGPWKLGKKQKKGRRSWCITLENLNAHPENKLTHIIFGSDHDCETEKTSAQEQNHPEEEWVKESMSETLGKLFDSSDDEESDSEDDSNRFKIKPQFKSRAGQKLMDLVTLWH</sequence>
<gene>
    <name evidence="3" type="ORF">P7K49_007083</name>
</gene>
<organism evidence="3 4">
    <name type="scientific">Saguinus oedipus</name>
    <name type="common">Cotton-top tamarin</name>
    <name type="synonym">Oedipomidas oedipus</name>
    <dbReference type="NCBI Taxonomy" id="9490"/>
    <lineage>
        <taxon>Eukaryota</taxon>
        <taxon>Metazoa</taxon>
        <taxon>Chordata</taxon>
        <taxon>Craniata</taxon>
        <taxon>Vertebrata</taxon>
        <taxon>Euteleostomi</taxon>
        <taxon>Mammalia</taxon>
        <taxon>Eutheria</taxon>
        <taxon>Euarchontoglires</taxon>
        <taxon>Primates</taxon>
        <taxon>Haplorrhini</taxon>
        <taxon>Platyrrhini</taxon>
        <taxon>Cebidae</taxon>
        <taxon>Callitrichinae</taxon>
        <taxon>Saguinus</taxon>
    </lineage>
</organism>
<proteinExistence type="predicted"/>
<dbReference type="PANTHER" id="PTHR48029">
    <property type="entry name" value="NUCLEOLAR PROTEIN 8"/>
    <property type="match status" value="1"/>
</dbReference>
<comment type="caution">
    <text evidence="3">The sequence shown here is derived from an EMBL/GenBank/DDBJ whole genome shotgun (WGS) entry which is preliminary data.</text>
</comment>
<dbReference type="EMBL" id="JASSZA010000003">
    <property type="protein sequence ID" value="KAK2116457.1"/>
    <property type="molecule type" value="Genomic_DNA"/>
</dbReference>
<feature type="region of interest" description="Disordered" evidence="2">
    <location>
        <begin position="125"/>
        <end position="165"/>
    </location>
</feature>
<evidence type="ECO:0000256" key="1">
    <source>
        <dbReference type="ARBA" id="ARBA00022884"/>
    </source>
</evidence>
<feature type="compositionally biased region" description="Basic and acidic residues" evidence="2">
    <location>
        <begin position="246"/>
        <end position="268"/>
    </location>
</feature>
<feature type="region of interest" description="Disordered" evidence="2">
    <location>
        <begin position="1"/>
        <end position="23"/>
    </location>
</feature>
<dbReference type="Proteomes" id="UP001266305">
    <property type="component" value="Unassembled WGS sequence"/>
</dbReference>
<keyword evidence="4" id="KW-1185">Reference proteome</keyword>
<protein>
    <submittedName>
        <fullName evidence="3">Uncharacterized protein</fullName>
    </submittedName>
</protein>
<dbReference type="PANTHER" id="PTHR48029:SF1">
    <property type="entry name" value="NUCLEOLAR PROTEIN 8"/>
    <property type="match status" value="1"/>
</dbReference>
<evidence type="ECO:0000256" key="2">
    <source>
        <dbReference type="SAM" id="MobiDB-lite"/>
    </source>
</evidence>
<keyword evidence="1" id="KW-0694">RNA-binding</keyword>